<accession>A0AAE3KTS9</accession>
<name>A0AAE3KTS9_9BACT</name>
<dbReference type="Proteomes" id="UP001204144">
    <property type="component" value="Unassembled WGS sequence"/>
</dbReference>
<keyword evidence="2" id="KW-1185">Reference proteome</keyword>
<comment type="caution">
    <text evidence="1">The sequence shown here is derived from an EMBL/GenBank/DDBJ whole genome shotgun (WGS) entry which is preliminary data.</text>
</comment>
<evidence type="ECO:0000313" key="2">
    <source>
        <dbReference type="Proteomes" id="UP001204144"/>
    </source>
</evidence>
<reference evidence="1 2" key="1">
    <citation type="submission" date="2018-11" db="EMBL/GenBank/DDBJ databases">
        <title>Novel bacteria species description.</title>
        <authorList>
            <person name="Han J.-H."/>
        </authorList>
    </citation>
    <scope>NUCLEOTIDE SEQUENCE [LARGE SCALE GENOMIC DNA]</scope>
    <source>
        <strain evidence="1 2">KCTC23259</strain>
    </source>
</reference>
<dbReference type="AlphaFoldDB" id="A0AAE3KTS9"/>
<gene>
    <name evidence="1" type="ORF">EGI31_14160</name>
</gene>
<protein>
    <submittedName>
        <fullName evidence="1">Uncharacterized protein</fullName>
    </submittedName>
</protein>
<dbReference type="RefSeq" id="WP_255037853.1">
    <property type="nucleotide sequence ID" value="NZ_RJUF01000061.1"/>
</dbReference>
<evidence type="ECO:0000313" key="1">
    <source>
        <dbReference type="EMBL" id="MCP9764094.1"/>
    </source>
</evidence>
<organism evidence="1 2">
    <name type="scientific">Lacihabitans soyangensis</name>
    <dbReference type="NCBI Taxonomy" id="869394"/>
    <lineage>
        <taxon>Bacteria</taxon>
        <taxon>Pseudomonadati</taxon>
        <taxon>Bacteroidota</taxon>
        <taxon>Cytophagia</taxon>
        <taxon>Cytophagales</taxon>
        <taxon>Leadbetterellaceae</taxon>
        <taxon>Lacihabitans</taxon>
    </lineage>
</organism>
<sequence>MKFGNINIKNSTVNFNENNFDVNSKVITEFISQVKDIGVDKVKSIKNHIEDIENNESLEVKEHRKNSLKEFLISNGIAISQSLTASAIFELLKFLYSN</sequence>
<proteinExistence type="predicted"/>
<dbReference type="EMBL" id="RJUF01000061">
    <property type="protein sequence ID" value="MCP9764094.1"/>
    <property type="molecule type" value="Genomic_DNA"/>
</dbReference>